<evidence type="ECO:0000313" key="11">
    <source>
        <dbReference type="EMBL" id="KAH6757137.1"/>
    </source>
</evidence>
<comment type="caution">
    <text evidence="11">The sequence shown here is derived from an EMBL/GenBank/DDBJ whole genome shotgun (WGS) entry which is preliminary data.</text>
</comment>
<comment type="cofactor">
    <cofactor evidence="1">
        <name>a divalent metal cation</name>
        <dbReference type="ChEBI" id="CHEBI:60240"/>
    </cofactor>
</comment>
<evidence type="ECO:0000256" key="2">
    <source>
        <dbReference type="ARBA" id="ARBA00004123"/>
    </source>
</evidence>
<keyword evidence="6" id="KW-0378">Hydrolase</keyword>
<dbReference type="Pfam" id="PF13359">
    <property type="entry name" value="DDE_Tnp_4"/>
    <property type="match status" value="1"/>
</dbReference>
<organism evidence="11 12">
    <name type="scientific">Perilla frutescens var. hirtella</name>
    <name type="common">Perilla citriodora</name>
    <name type="synonym">Perilla setoyensis</name>
    <dbReference type="NCBI Taxonomy" id="608512"/>
    <lineage>
        <taxon>Eukaryota</taxon>
        <taxon>Viridiplantae</taxon>
        <taxon>Streptophyta</taxon>
        <taxon>Embryophyta</taxon>
        <taxon>Tracheophyta</taxon>
        <taxon>Spermatophyta</taxon>
        <taxon>Magnoliopsida</taxon>
        <taxon>eudicotyledons</taxon>
        <taxon>Gunneridae</taxon>
        <taxon>Pentapetalae</taxon>
        <taxon>asterids</taxon>
        <taxon>lamiids</taxon>
        <taxon>Lamiales</taxon>
        <taxon>Lamiaceae</taxon>
        <taxon>Nepetoideae</taxon>
        <taxon>Elsholtzieae</taxon>
        <taxon>Perilla</taxon>
    </lineage>
</organism>
<feature type="region of interest" description="Disordered" evidence="8">
    <location>
        <begin position="84"/>
        <end position="115"/>
    </location>
</feature>
<evidence type="ECO:0000313" key="12">
    <source>
        <dbReference type="Proteomes" id="UP001190926"/>
    </source>
</evidence>
<evidence type="ECO:0000256" key="6">
    <source>
        <dbReference type="ARBA" id="ARBA00022801"/>
    </source>
</evidence>
<evidence type="ECO:0000256" key="8">
    <source>
        <dbReference type="SAM" id="MobiDB-lite"/>
    </source>
</evidence>
<evidence type="ECO:0000256" key="5">
    <source>
        <dbReference type="ARBA" id="ARBA00022723"/>
    </source>
</evidence>
<dbReference type="GO" id="GO:0004518">
    <property type="term" value="F:nuclease activity"/>
    <property type="evidence" value="ECO:0007669"/>
    <property type="project" value="UniProtKB-KW"/>
</dbReference>
<dbReference type="EMBL" id="SDAM02029495">
    <property type="protein sequence ID" value="KAH6757137.1"/>
    <property type="molecule type" value="Genomic_DNA"/>
</dbReference>
<dbReference type="PANTHER" id="PTHR22930:SF259">
    <property type="entry name" value="OS08G0106900 PROTEIN"/>
    <property type="match status" value="1"/>
</dbReference>
<keyword evidence="5" id="KW-0479">Metal-binding</keyword>
<evidence type="ECO:0000256" key="1">
    <source>
        <dbReference type="ARBA" id="ARBA00001968"/>
    </source>
</evidence>
<evidence type="ECO:0000259" key="9">
    <source>
        <dbReference type="Pfam" id="PF13359"/>
    </source>
</evidence>
<proteinExistence type="inferred from homology"/>
<protein>
    <submittedName>
        <fullName evidence="11">Nuclease HARBI1-like protein</fullName>
    </submittedName>
</protein>
<dbReference type="AlphaFoldDB" id="A0AAD4IQK1"/>
<dbReference type="Pfam" id="PF26138">
    <property type="entry name" value="DUF8040"/>
    <property type="match status" value="1"/>
</dbReference>
<reference evidence="11 12" key="1">
    <citation type="journal article" date="2021" name="Nat. Commun.">
        <title>Incipient diploidization of the medicinal plant Perilla within 10,000 years.</title>
        <authorList>
            <person name="Zhang Y."/>
            <person name="Shen Q."/>
            <person name="Leng L."/>
            <person name="Zhang D."/>
            <person name="Chen S."/>
            <person name="Shi Y."/>
            <person name="Ning Z."/>
            <person name="Chen S."/>
        </authorList>
    </citation>
    <scope>NUCLEOTIDE SEQUENCE [LARGE SCALE GENOMIC DNA]</scope>
    <source>
        <strain evidence="12">cv. PC099</strain>
    </source>
</reference>
<dbReference type="PANTHER" id="PTHR22930">
    <property type="match status" value="1"/>
</dbReference>
<keyword evidence="12" id="KW-1185">Reference proteome</keyword>
<evidence type="ECO:0000256" key="4">
    <source>
        <dbReference type="ARBA" id="ARBA00022722"/>
    </source>
</evidence>
<dbReference type="InterPro" id="IPR027806">
    <property type="entry name" value="HARBI1_dom"/>
</dbReference>
<dbReference type="InterPro" id="IPR058353">
    <property type="entry name" value="DUF8040"/>
</dbReference>
<comment type="subcellular location">
    <subcellularLocation>
        <location evidence="2">Nucleus</location>
    </subcellularLocation>
</comment>
<feature type="domain" description="DUF8040" evidence="10">
    <location>
        <begin position="108"/>
        <end position="186"/>
    </location>
</feature>
<gene>
    <name evidence="11" type="ORF">C2S53_007975</name>
</gene>
<accession>A0AAD4IQK1</accession>
<dbReference type="GO" id="GO:0005634">
    <property type="term" value="C:nucleus"/>
    <property type="evidence" value="ECO:0007669"/>
    <property type="project" value="UniProtKB-SubCell"/>
</dbReference>
<evidence type="ECO:0000256" key="7">
    <source>
        <dbReference type="ARBA" id="ARBA00023242"/>
    </source>
</evidence>
<dbReference type="GO" id="GO:0046872">
    <property type="term" value="F:metal ion binding"/>
    <property type="evidence" value="ECO:0007669"/>
    <property type="project" value="UniProtKB-KW"/>
</dbReference>
<dbReference type="InterPro" id="IPR045249">
    <property type="entry name" value="HARBI1-like"/>
</dbReference>
<dbReference type="GO" id="GO:0016787">
    <property type="term" value="F:hydrolase activity"/>
    <property type="evidence" value="ECO:0007669"/>
    <property type="project" value="UniProtKB-KW"/>
</dbReference>
<name>A0AAD4IQK1_PERFH</name>
<feature type="compositionally biased region" description="Polar residues" evidence="8">
    <location>
        <begin position="85"/>
        <end position="94"/>
    </location>
</feature>
<sequence>MRFSSGFGYDHITKKFTASDEVWDAYLEDLGIAIGNGVAVGKNSIGLGSATDAHTLGDDENRDAHIEALTFDPENEAFIALSQDEPPSSVSTPLSRLPEVVEGSTQRRNQSKRSRTQMYPDAFMKLCSIIREKTHLEDTRYICVEEMVATFLIIVGHNDRYCNVRQRFGRSHFATSLNFNKTLKALNTIAPDMMVNPSTGIPTKIQESTRFMPFFKDCIGAIDGTHIHTMVPGRENILAACNFDLQFMYVLSGWEGSAHDSKLLNDALSRRNDLHVPQGKYFLMDCGFANRRQFLAPLRGVRYHLKDFGGQGRHPSNASELFNLRHASLRNVIERIFGIFKSQFTIFKTAPPFPFQTQAELVLACAGLHNFLRKECRSDEFPTEYEGDQDLPPLDTEEENLEWLFQSQLQQRTEANAWRISIANDMWEMRPMYNGNGNEDHETEDGNTE</sequence>
<feature type="domain" description="DDE Tnp4" evidence="9">
    <location>
        <begin position="236"/>
        <end position="370"/>
    </location>
</feature>
<dbReference type="Proteomes" id="UP001190926">
    <property type="component" value="Unassembled WGS sequence"/>
</dbReference>
<evidence type="ECO:0000259" key="10">
    <source>
        <dbReference type="Pfam" id="PF26138"/>
    </source>
</evidence>
<keyword evidence="4" id="KW-0540">Nuclease</keyword>
<evidence type="ECO:0000256" key="3">
    <source>
        <dbReference type="ARBA" id="ARBA00006958"/>
    </source>
</evidence>
<keyword evidence="7" id="KW-0539">Nucleus</keyword>
<comment type="similarity">
    <text evidence="3">Belongs to the HARBI1 family.</text>
</comment>